<dbReference type="AlphaFoldDB" id="A0AAW2FJ80"/>
<evidence type="ECO:0000313" key="2">
    <source>
        <dbReference type="EMBL" id="KAL0115487.1"/>
    </source>
</evidence>
<proteinExistence type="predicted"/>
<evidence type="ECO:0000313" key="3">
    <source>
        <dbReference type="Proteomes" id="UP001430953"/>
    </source>
</evidence>
<evidence type="ECO:0000256" key="1">
    <source>
        <dbReference type="SAM" id="MobiDB-lite"/>
    </source>
</evidence>
<keyword evidence="3" id="KW-1185">Reference proteome</keyword>
<comment type="caution">
    <text evidence="2">The sequence shown here is derived from an EMBL/GenBank/DDBJ whole genome shotgun (WGS) entry which is preliminary data.</text>
</comment>
<dbReference type="Proteomes" id="UP001430953">
    <property type="component" value="Unassembled WGS sequence"/>
</dbReference>
<name>A0AAW2FJ80_9HYME</name>
<protein>
    <submittedName>
        <fullName evidence="2">Uncharacterized protein</fullName>
    </submittedName>
</protein>
<dbReference type="EMBL" id="JADYXP020000010">
    <property type="protein sequence ID" value="KAL0115487.1"/>
    <property type="molecule type" value="Genomic_DNA"/>
</dbReference>
<sequence>MYQDARGVAPRRMTRRPECPIMKDFRNAQRKRAKPKSLDKERSGLNSYDKTVDWERERGRGSCCDNEITRMTEDTTIGALTVRQRDFRGVRATKRPSPRRAARRILKLRCVYPRYPRTPLKKRSDVDLRLPYVHVTDLDLIKFFFFFFFVNTTNARPWRNVKKKKEKKNTKRKKHFPAGVLKLSLFRRFFFRVLRLATSIYAEREDDREREEGDTLRSAIFGLNIAREDSKTALPDQRYAASLPIVTELRGKSPIEFYSYCEKPMQVIILRRRNWTVTDRAISRPFGRSRLRRRRNEILRSADYLDASNEQDRSSLSLSLSAVSGRTISPASNTAKPQDRRVSGTYRTLRSILAHATFARWHPTLNRFTSPDNAEGETSRRRDRLSLASFSGMYPSFVDGWPRDNLDSGIEKGRTLRITRQIDKGSALAFLHAFPDLARTHRRPDRGPNVHRYTHTRPSESAVPAYHTCNDPVNLNLRRSLVSSRSECAEVLSDSARVLLNFGYENAAEFQIALRACERIRADESLCRHMATAASSILPQTFNRIAKLSIDCCLISHSKNRRETFQFFPLRSRRREMRIWLVELFRG</sequence>
<feature type="region of interest" description="Disordered" evidence="1">
    <location>
        <begin position="1"/>
        <end position="44"/>
    </location>
</feature>
<reference evidence="2 3" key="1">
    <citation type="submission" date="2023-03" db="EMBL/GenBank/DDBJ databases">
        <title>High recombination rates correlate with genetic variation in Cardiocondyla obscurior ants.</title>
        <authorList>
            <person name="Errbii M."/>
        </authorList>
    </citation>
    <scope>NUCLEOTIDE SEQUENCE [LARGE SCALE GENOMIC DNA]</scope>
    <source>
        <strain evidence="2">Alpha-2009</strain>
        <tissue evidence="2">Whole body</tissue>
    </source>
</reference>
<accession>A0AAW2FJ80</accession>
<feature type="compositionally biased region" description="Basic and acidic residues" evidence="1">
    <location>
        <begin position="15"/>
        <end position="27"/>
    </location>
</feature>
<organism evidence="2 3">
    <name type="scientific">Cardiocondyla obscurior</name>
    <dbReference type="NCBI Taxonomy" id="286306"/>
    <lineage>
        <taxon>Eukaryota</taxon>
        <taxon>Metazoa</taxon>
        <taxon>Ecdysozoa</taxon>
        <taxon>Arthropoda</taxon>
        <taxon>Hexapoda</taxon>
        <taxon>Insecta</taxon>
        <taxon>Pterygota</taxon>
        <taxon>Neoptera</taxon>
        <taxon>Endopterygota</taxon>
        <taxon>Hymenoptera</taxon>
        <taxon>Apocrita</taxon>
        <taxon>Aculeata</taxon>
        <taxon>Formicoidea</taxon>
        <taxon>Formicidae</taxon>
        <taxon>Myrmicinae</taxon>
        <taxon>Cardiocondyla</taxon>
    </lineage>
</organism>
<gene>
    <name evidence="2" type="ORF">PUN28_010775</name>
</gene>